<keyword evidence="6" id="KW-0479">Metal-binding</keyword>
<dbReference type="PROSITE" id="PS00018">
    <property type="entry name" value="EF_HAND_1"/>
    <property type="match status" value="4"/>
</dbReference>
<comment type="similarity">
    <text evidence="12">Belongs to the protein kinase superfamily. Ser/Thr protein kinase family. CDPK subfamily.</text>
</comment>
<comment type="catalytic activity">
    <reaction evidence="14">
        <text>L-seryl-[protein] + ATP = O-phospho-L-seryl-[protein] + ADP + H(+)</text>
        <dbReference type="Rhea" id="RHEA:17989"/>
        <dbReference type="Rhea" id="RHEA-COMP:9863"/>
        <dbReference type="Rhea" id="RHEA-COMP:11604"/>
        <dbReference type="ChEBI" id="CHEBI:15378"/>
        <dbReference type="ChEBI" id="CHEBI:29999"/>
        <dbReference type="ChEBI" id="CHEBI:30616"/>
        <dbReference type="ChEBI" id="CHEBI:83421"/>
        <dbReference type="ChEBI" id="CHEBI:456216"/>
        <dbReference type="EC" id="2.7.11.1"/>
    </reaction>
</comment>
<evidence type="ECO:0000256" key="6">
    <source>
        <dbReference type="ARBA" id="ARBA00022723"/>
    </source>
</evidence>
<keyword evidence="8 15" id="KW-0547">Nucleotide-binding</keyword>
<evidence type="ECO:0000256" key="5">
    <source>
        <dbReference type="ARBA" id="ARBA00022679"/>
    </source>
</evidence>
<dbReference type="InterPro" id="IPR050205">
    <property type="entry name" value="CDPK_Ser/Thr_kinases"/>
</dbReference>
<dbReference type="InterPro" id="IPR011009">
    <property type="entry name" value="Kinase-like_dom_sf"/>
</dbReference>
<dbReference type="InterPro" id="IPR008271">
    <property type="entry name" value="Ser/Thr_kinase_AS"/>
</dbReference>
<protein>
    <recommendedName>
        <fullName evidence="3">non-specific serine/threonine protein kinase</fullName>
        <ecNumber evidence="3">2.7.11.1</ecNumber>
    </recommendedName>
</protein>
<dbReference type="CDD" id="cd00051">
    <property type="entry name" value="EFh"/>
    <property type="match status" value="2"/>
</dbReference>
<dbReference type="GO" id="GO:0005509">
    <property type="term" value="F:calcium ion binding"/>
    <property type="evidence" value="ECO:0007669"/>
    <property type="project" value="InterPro"/>
</dbReference>
<evidence type="ECO:0000256" key="9">
    <source>
        <dbReference type="ARBA" id="ARBA00022777"/>
    </source>
</evidence>
<dbReference type="SMART" id="SM00054">
    <property type="entry name" value="EFh"/>
    <property type="match status" value="4"/>
</dbReference>
<feature type="binding site" evidence="15">
    <location>
        <position position="74"/>
    </location>
    <ligand>
        <name>ATP</name>
        <dbReference type="ChEBI" id="CHEBI:30616"/>
    </ligand>
</feature>
<evidence type="ECO:0000256" key="1">
    <source>
        <dbReference type="ARBA" id="ARBA00001946"/>
    </source>
</evidence>
<evidence type="ECO:0000256" key="11">
    <source>
        <dbReference type="ARBA" id="ARBA00022840"/>
    </source>
</evidence>
<dbReference type="PROSITE" id="PS00107">
    <property type="entry name" value="PROTEIN_KINASE_ATP"/>
    <property type="match status" value="1"/>
</dbReference>
<keyword evidence="7" id="KW-0677">Repeat</keyword>
<dbReference type="FunFam" id="1.10.510.10:FF:000571">
    <property type="entry name" value="Maternal embryonic leucine zipper kinase"/>
    <property type="match status" value="1"/>
</dbReference>
<dbReference type="Gene3D" id="3.30.200.20">
    <property type="entry name" value="Phosphorylase Kinase, domain 1"/>
    <property type="match status" value="1"/>
</dbReference>
<dbReference type="FunFam" id="1.10.238.10:FF:000003">
    <property type="entry name" value="Calmodulin A"/>
    <property type="match status" value="1"/>
</dbReference>
<dbReference type="GO" id="GO:0005524">
    <property type="term" value="F:ATP binding"/>
    <property type="evidence" value="ECO:0007669"/>
    <property type="project" value="UniProtKB-UniRule"/>
</dbReference>
<dbReference type="PROSITE" id="PS00108">
    <property type="entry name" value="PROTEIN_KINASE_ST"/>
    <property type="match status" value="1"/>
</dbReference>
<keyword evidence="10" id="KW-0106">Calcium</keyword>
<dbReference type="SUPFAM" id="SSF56112">
    <property type="entry name" value="Protein kinase-like (PK-like)"/>
    <property type="match status" value="1"/>
</dbReference>
<keyword evidence="9" id="KW-0418">Kinase</keyword>
<gene>
    <name evidence="19" type="ORF">SteCoe_34352</name>
</gene>
<dbReference type="Gene3D" id="1.10.238.10">
    <property type="entry name" value="EF-hand"/>
    <property type="match status" value="2"/>
</dbReference>
<evidence type="ECO:0000256" key="3">
    <source>
        <dbReference type="ARBA" id="ARBA00012513"/>
    </source>
</evidence>
<dbReference type="GO" id="GO:0004674">
    <property type="term" value="F:protein serine/threonine kinase activity"/>
    <property type="evidence" value="ECO:0007669"/>
    <property type="project" value="UniProtKB-KW"/>
</dbReference>
<dbReference type="Gene3D" id="1.10.510.10">
    <property type="entry name" value="Transferase(Phosphotransferase) domain 1"/>
    <property type="match status" value="1"/>
</dbReference>
<evidence type="ECO:0000256" key="8">
    <source>
        <dbReference type="ARBA" id="ARBA00022741"/>
    </source>
</evidence>
<evidence type="ECO:0000256" key="2">
    <source>
        <dbReference type="ARBA" id="ARBA00011245"/>
    </source>
</evidence>
<dbReference type="InterPro" id="IPR000719">
    <property type="entry name" value="Prot_kinase_dom"/>
</dbReference>
<proteinExistence type="inferred from homology"/>
<feature type="domain" description="EF-hand" evidence="18">
    <location>
        <begin position="380"/>
        <end position="415"/>
    </location>
</feature>
<evidence type="ECO:0000256" key="7">
    <source>
        <dbReference type="ARBA" id="ARBA00022737"/>
    </source>
</evidence>
<evidence type="ECO:0000259" key="17">
    <source>
        <dbReference type="PROSITE" id="PS50011"/>
    </source>
</evidence>
<evidence type="ECO:0000313" key="20">
    <source>
        <dbReference type="Proteomes" id="UP000187209"/>
    </source>
</evidence>
<evidence type="ECO:0000256" key="13">
    <source>
        <dbReference type="ARBA" id="ARBA00047899"/>
    </source>
</evidence>
<evidence type="ECO:0000256" key="15">
    <source>
        <dbReference type="PROSITE-ProRule" id="PRU10141"/>
    </source>
</evidence>
<keyword evidence="4 16" id="KW-0723">Serine/threonine-protein kinase</keyword>
<evidence type="ECO:0000259" key="18">
    <source>
        <dbReference type="PROSITE" id="PS50222"/>
    </source>
</evidence>
<keyword evidence="5" id="KW-0808">Transferase</keyword>
<organism evidence="19 20">
    <name type="scientific">Stentor coeruleus</name>
    <dbReference type="NCBI Taxonomy" id="5963"/>
    <lineage>
        <taxon>Eukaryota</taxon>
        <taxon>Sar</taxon>
        <taxon>Alveolata</taxon>
        <taxon>Ciliophora</taxon>
        <taxon>Postciliodesmatophora</taxon>
        <taxon>Heterotrichea</taxon>
        <taxon>Heterotrichida</taxon>
        <taxon>Stentoridae</taxon>
        <taxon>Stentor</taxon>
    </lineage>
</organism>
<reference evidence="19 20" key="1">
    <citation type="submission" date="2016-11" db="EMBL/GenBank/DDBJ databases">
        <title>The macronuclear genome of Stentor coeruleus: a giant cell with tiny introns.</title>
        <authorList>
            <person name="Slabodnick M."/>
            <person name="Ruby J.G."/>
            <person name="Reiff S.B."/>
            <person name="Swart E.C."/>
            <person name="Gosai S."/>
            <person name="Prabakaran S."/>
            <person name="Witkowska E."/>
            <person name="Larue G.E."/>
            <person name="Fisher S."/>
            <person name="Freeman R.M."/>
            <person name="Gunawardena J."/>
            <person name="Chu W."/>
            <person name="Stover N.A."/>
            <person name="Gregory B.D."/>
            <person name="Nowacki M."/>
            <person name="Derisi J."/>
            <person name="Roy S.W."/>
            <person name="Marshall W.F."/>
            <person name="Sood P."/>
        </authorList>
    </citation>
    <scope>NUCLEOTIDE SEQUENCE [LARGE SCALE GENOMIC DNA]</scope>
    <source>
        <strain evidence="19">WM001</strain>
    </source>
</reference>
<feature type="domain" description="EF-hand" evidence="18">
    <location>
        <begin position="458"/>
        <end position="486"/>
    </location>
</feature>
<evidence type="ECO:0000256" key="4">
    <source>
        <dbReference type="ARBA" id="ARBA00022527"/>
    </source>
</evidence>
<dbReference type="EC" id="2.7.11.1" evidence="3"/>
<dbReference type="CDD" id="cd05117">
    <property type="entry name" value="STKc_CAMK"/>
    <property type="match status" value="1"/>
</dbReference>
<comment type="cofactor">
    <cofactor evidence="1">
        <name>Mg(2+)</name>
        <dbReference type="ChEBI" id="CHEBI:18420"/>
    </cofactor>
</comment>
<feature type="domain" description="Protein kinase" evidence="17">
    <location>
        <begin position="41"/>
        <end position="298"/>
    </location>
</feature>
<dbReference type="SMART" id="SM00220">
    <property type="entry name" value="S_TKc"/>
    <property type="match status" value="1"/>
</dbReference>
<dbReference type="SUPFAM" id="SSF47473">
    <property type="entry name" value="EF-hand"/>
    <property type="match status" value="1"/>
</dbReference>
<comment type="catalytic activity">
    <reaction evidence="13">
        <text>L-threonyl-[protein] + ATP = O-phospho-L-threonyl-[protein] + ADP + H(+)</text>
        <dbReference type="Rhea" id="RHEA:46608"/>
        <dbReference type="Rhea" id="RHEA-COMP:11060"/>
        <dbReference type="Rhea" id="RHEA-COMP:11605"/>
        <dbReference type="ChEBI" id="CHEBI:15378"/>
        <dbReference type="ChEBI" id="CHEBI:30013"/>
        <dbReference type="ChEBI" id="CHEBI:30616"/>
        <dbReference type="ChEBI" id="CHEBI:61977"/>
        <dbReference type="ChEBI" id="CHEBI:456216"/>
        <dbReference type="EC" id="2.7.11.1"/>
    </reaction>
</comment>
<feature type="domain" description="EF-hand" evidence="18">
    <location>
        <begin position="343"/>
        <end position="378"/>
    </location>
</feature>
<evidence type="ECO:0000256" key="12">
    <source>
        <dbReference type="ARBA" id="ARBA00024334"/>
    </source>
</evidence>
<dbReference type="EMBL" id="MPUH01001360">
    <property type="protein sequence ID" value="OMJ68252.1"/>
    <property type="molecule type" value="Genomic_DNA"/>
</dbReference>
<dbReference type="PANTHER" id="PTHR24349">
    <property type="entry name" value="SERINE/THREONINE-PROTEIN KINASE"/>
    <property type="match status" value="1"/>
</dbReference>
<evidence type="ECO:0000313" key="19">
    <source>
        <dbReference type="EMBL" id="OMJ68252.1"/>
    </source>
</evidence>
<sequence length="491" mass="55585">MGCSIRPQFKKVTTKLEPPNHIIVQPGNFVLENEHSFQDVYRLGKLLGTGTFGEVRVCSHRASMVKRAVKIIRKDLLTSAHHRATLDNEIKILKSLDHPNIIRVYEFFEEVKRLYIVMEYCKGGELFSEIVERGGLSESCAACIMKQIFLTLEYLKKLGVIHRDLKPENILLEEKHDITNIKIIDFGTALILNETGVKIKGNAGTIFYMSPEVLNGMYTVACDMWSAGIIMYIMLAGYPPFDGKNNQEIIESIKQGKFSLTNEPWDNISDSAKTLVSQLLCAEEVRLTPEEALKYKWIIANNRNSVHESEVTKILNNLRDFRATSILRDAIKTYITTQYISASDVKDLKEVFMSIDTNHDGKISGGELIKEYSKIMDEEEAKDLVGKIIKEVDLDKNGYIDYSEFLRANLDSKKVLSEEHLTAAFRLFDHDGNGRISAEEMKRILEGESALDVGIWSKIIQEFDVNGDGEIDIEEFGLLLKTITPSLAIAM</sequence>
<dbReference type="PROSITE" id="PS50011">
    <property type="entry name" value="PROTEIN_KINASE_DOM"/>
    <property type="match status" value="1"/>
</dbReference>
<comment type="caution">
    <text evidence="19">The sequence shown here is derived from an EMBL/GenBank/DDBJ whole genome shotgun (WGS) entry which is preliminary data.</text>
</comment>
<keyword evidence="20" id="KW-1185">Reference proteome</keyword>
<dbReference type="Proteomes" id="UP000187209">
    <property type="component" value="Unassembled WGS sequence"/>
</dbReference>
<comment type="subunit">
    <text evidence="2">Monomer.</text>
</comment>
<dbReference type="Pfam" id="PF13499">
    <property type="entry name" value="EF-hand_7"/>
    <property type="match status" value="2"/>
</dbReference>
<evidence type="ECO:0000256" key="16">
    <source>
        <dbReference type="RuleBase" id="RU000304"/>
    </source>
</evidence>
<dbReference type="InterPro" id="IPR011992">
    <property type="entry name" value="EF-hand-dom_pair"/>
</dbReference>
<dbReference type="PROSITE" id="PS50222">
    <property type="entry name" value="EF_HAND_2"/>
    <property type="match status" value="4"/>
</dbReference>
<dbReference type="InterPro" id="IPR002048">
    <property type="entry name" value="EF_hand_dom"/>
</dbReference>
<dbReference type="InterPro" id="IPR017441">
    <property type="entry name" value="Protein_kinase_ATP_BS"/>
</dbReference>
<dbReference type="FunFam" id="3.30.200.20:FF:000315">
    <property type="entry name" value="Calcium-dependent protein kinase 3"/>
    <property type="match status" value="1"/>
</dbReference>
<dbReference type="AlphaFoldDB" id="A0A1R2AUW9"/>
<dbReference type="InterPro" id="IPR018247">
    <property type="entry name" value="EF_Hand_1_Ca_BS"/>
</dbReference>
<accession>A0A1R2AUW9</accession>
<evidence type="ECO:0000256" key="14">
    <source>
        <dbReference type="ARBA" id="ARBA00048679"/>
    </source>
</evidence>
<evidence type="ECO:0000256" key="10">
    <source>
        <dbReference type="ARBA" id="ARBA00022837"/>
    </source>
</evidence>
<keyword evidence="11 15" id="KW-0067">ATP-binding</keyword>
<dbReference type="Pfam" id="PF00069">
    <property type="entry name" value="Pkinase"/>
    <property type="match status" value="1"/>
</dbReference>
<feature type="domain" description="EF-hand" evidence="18">
    <location>
        <begin position="416"/>
        <end position="451"/>
    </location>
</feature>
<name>A0A1R2AUW9_9CILI</name>